<accession>A0A8S3Q845</accession>
<dbReference type="EMBL" id="CAJPWZ010000381">
    <property type="protein sequence ID" value="CAG2192216.1"/>
    <property type="molecule type" value="Genomic_DNA"/>
</dbReference>
<name>A0A8S3Q845_MYTED</name>
<sequence>MEGQSGDRISLMHIDEYLSIKDEIAAMLSMKCEGHVSSSVVDLSDQKGQIYLNLKSLVGTVGKIDIMRKHFSVKQSFYGIGWQQEDTDVCRSQIVEVTDKLLETIDVKLALYQLKKINVKFRIHYADEILDTILCHIEDHNKHVTNNYKFDLLTRYTNMISTHVFRYLMIWFAHANVRYNKNKSIELSNKTTEGNGN</sequence>
<dbReference type="AlphaFoldDB" id="A0A8S3Q845"/>
<keyword evidence="2" id="KW-1185">Reference proteome</keyword>
<evidence type="ECO:0000313" key="1">
    <source>
        <dbReference type="EMBL" id="CAG2192216.1"/>
    </source>
</evidence>
<organism evidence="1 2">
    <name type="scientific">Mytilus edulis</name>
    <name type="common">Blue mussel</name>
    <dbReference type="NCBI Taxonomy" id="6550"/>
    <lineage>
        <taxon>Eukaryota</taxon>
        <taxon>Metazoa</taxon>
        <taxon>Spiralia</taxon>
        <taxon>Lophotrochozoa</taxon>
        <taxon>Mollusca</taxon>
        <taxon>Bivalvia</taxon>
        <taxon>Autobranchia</taxon>
        <taxon>Pteriomorphia</taxon>
        <taxon>Mytilida</taxon>
        <taxon>Mytiloidea</taxon>
        <taxon>Mytilidae</taxon>
        <taxon>Mytilinae</taxon>
        <taxon>Mytilus</taxon>
    </lineage>
</organism>
<gene>
    <name evidence="1" type="ORF">MEDL_7394</name>
</gene>
<comment type="caution">
    <text evidence="1">The sequence shown here is derived from an EMBL/GenBank/DDBJ whole genome shotgun (WGS) entry which is preliminary data.</text>
</comment>
<protein>
    <submittedName>
        <fullName evidence="1">Uncharacterized protein</fullName>
    </submittedName>
</protein>
<dbReference type="Proteomes" id="UP000683360">
    <property type="component" value="Unassembled WGS sequence"/>
</dbReference>
<reference evidence="1" key="1">
    <citation type="submission" date="2021-03" db="EMBL/GenBank/DDBJ databases">
        <authorList>
            <person name="Bekaert M."/>
        </authorList>
    </citation>
    <scope>NUCLEOTIDE SEQUENCE</scope>
</reference>
<evidence type="ECO:0000313" key="2">
    <source>
        <dbReference type="Proteomes" id="UP000683360"/>
    </source>
</evidence>
<proteinExistence type="predicted"/>